<feature type="region of interest" description="Disordered" evidence="1">
    <location>
        <begin position="162"/>
        <end position="186"/>
    </location>
</feature>
<proteinExistence type="predicted"/>
<dbReference type="Proteomes" id="UP000799424">
    <property type="component" value="Unassembled WGS sequence"/>
</dbReference>
<gene>
    <name evidence="2" type="ORF">CC86DRAFT_345692</name>
</gene>
<evidence type="ECO:0000256" key="1">
    <source>
        <dbReference type="SAM" id="MobiDB-lite"/>
    </source>
</evidence>
<evidence type="ECO:0000313" key="3">
    <source>
        <dbReference type="Proteomes" id="UP000799424"/>
    </source>
</evidence>
<dbReference type="EMBL" id="MU006221">
    <property type="protein sequence ID" value="KAF2829175.1"/>
    <property type="molecule type" value="Genomic_DNA"/>
</dbReference>
<dbReference type="AlphaFoldDB" id="A0A6A7A988"/>
<protein>
    <submittedName>
        <fullName evidence="2">Uncharacterized protein</fullName>
    </submittedName>
</protein>
<keyword evidence="3" id="KW-1185">Reference proteome</keyword>
<feature type="compositionally biased region" description="Basic and acidic residues" evidence="1">
    <location>
        <begin position="172"/>
        <end position="186"/>
    </location>
</feature>
<sequence>MHLPRRQCTHFAIPTMVFADPPLQCSSTAGTILQEAKVDAPPEPDSASEPALNFRNTGPTLHTASHLAQPSILLSIINCLKKTFSVLGRHHFVDDTHQASEIRGLGARAVQPRNRGSPLREIVAQASLANAKLAIACHSWASILDPWCGHGVRGNGQEILVPGNLPEAEDQSPTRHYEDEHIDHQS</sequence>
<organism evidence="2 3">
    <name type="scientific">Ophiobolus disseminans</name>
    <dbReference type="NCBI Taxonomy" id="1469910"/>
    <lineage>
        <taxon>Eukaryota</taxon>
        <taxon>Fungi</taxon>
        <taxon>Dikarya</taxon>
        <taxon>Ascomycota</taxon>
        <taxon>Pezizomycotina</taxon>
        <taxon>Dothideomycetes</taxon>
        <taxon>Pleosporomycetidae</taxon>
        <taxon>Pleosporales</taxon>
        <taxon>Pleosporineae</taxon>
        <taxon>Phaeosphaeriaceae</taxon>
        <taxon>Ophiobolus</taxon>
    </lineage>
</organism>
<evidence type="ECO:0000313" key="2">
    <source>
        <dbReference type="EMBL" id="KAF2829175.1"/>
    </source>
</evidence>
<accession>A0A6A7A988</accession>
<reference evidence="2" key="1">
    <citation type="journal article" date="2020" name="Stud. Mycol.">
        <title>101 Dothideomycetes genomes: a test case for predicting lifestyles and emergence of pathogens.</title>
        <authorList>
            <person name="Haridas S."/>
            <person name="Albert R."/>
            <person name="Binder M."/>
            <person name="Bloem J."/>
            <person name="Labutti K."/>
            <person name="Salamov A."/>
            <person name="Andreopoulos B."/>
            <person name="Baker S."/>
            <person name="Barry K."/>
            <person name="Bills G."/>
            <person name="Bluhm B."/>
            <person name="Cannon C."/>
            <person name="Castanera R."/>
            <person name="Culley D."/>
            <person name="Daum C."/>
            <person name="Ezra D."/>
            <person name="Gonzalez J."/>
            <person name="Henrissat B."/>
            <person name="Kuo A."/>
            <person name="Liang C."/>
            <person name="Lipzen A."/>
            <person name="Lutzoni F."/>
            <person name="Magnuson J."/>
            <person name="Mondo S."/>
            <person name="Nolan M."/>
            <person name="Ohm R."/>
            <person name="Pangilinan J."/>
            <person name="Park H.-J."/>
            <person name="Ramirez L."/>
            <person name="Alfaro M."/>
            <person name="Sun H."/>
            <person name="Tritt A."/>
            <person name="Yoshinaga Y."/>
            <person name="Zwiers L.-H."/>
            <person name="Turgeon B."/>
            <person name="Goodwin S."/>
            <person name="Spatafora J."/>
            <person name="Crous P."/>
            <person name="Grigoriev I."/>
        </authorList>
    </citation>
    <scope>NUCLEOTIDE SEQUENCE</scope>
    <source>
        <strain evidence="2">CBS 113818</strain>
    </source>
</reference>
<feature type="region of interest" description="Disordered" evidence="1">
    <location>
        <begin position="36"/>
        <end position="56"/>
    </location>
</feature>
<name>A0A6A7A988_9PLEO</name>